<dbReference type="Gene3D" id="3.40.225.10">
    <property type="entry name" value="Class II aldolase/adducin N-terminal domain"/>
    <property type="match status" value="1"/>
</dbReference>
<evidence type="ECO:0000259" key="3">
    <source>
        <dbReference type="SMART" id="SM01007"/>
    </source>
</evidence>
<dbReference type="KEGG" id="cts:Ctha_0034"/>
<dbReference type="Proteomes" id="UP000001208">
    <property type="component" value="Chromosome"/>
</dbReference>
<dbReference type="RefSeq" id="WP_012498590.1">
    <property type="nucleotide sequence ID" value="NC_011026.1"/>
</dbReference>
<keyword evidence="2" id="KW-0456">Lyase</keyword>
<protein>
    <submittedName>
        <fullName evidence="4">Class II aldolase/adducin family protein</fullName>
    </submittedName>
</protein>
<dbReference type="GO" id="GO:0005829">
    <property type="term" value="C:cytosol"/>
    <property type="evidence" value="ECO:0007669"/>
    <property type="project" value="TreeGrafter"/>
</dbReference>
<dbReference type="InterPro" id="IPR036409">
    <property type="entry name" value="Aldolase_II/adducin_N_sf"/>
</dbReference>
<dbReference type="STRING" id="517418.Ctha_0034"/>
<dbReference type="eggNOG" id="COG0235">
    <property type="taxonomic scope" value="Bacteria"/>
</dbReference>
<dbReference type="PANTHER" id="PTHR22789">
    <property type="entry name" value="FUCULOSE PHOSPHATE ALDOLASE"/>
    <property type="match status" value="1"/>
</dbReference>
<accession>B3QSB5</accession>
<dbReference type="AlphaFoldDB" id="B3QSB5"/>
<dbReference type="Pfam" id="PF00596">
    <property type="entry name" value="Aldolase_II"/>
    <property type="match status" value="1"/>
</dbReference>
<dbReference type="InterPro" id="IPR001303">
    <property type="entry name" value="Aldolase_II/adducin_N"/>
</dbReference>
<feature type="domain" description="Class II aldolase/adducin N-terminal" evidence="3">
    <location>
        <begin position="7"/>
        <end position="182"/>
    </location>
</feature>
<keyword evidence="5" id="KW-1185">Reference proteome</keyword>
<dbReference type="EMBL" id="CP001100">
    <property type="protein sequence ID" value="ACF12506.1"/>
    <property type="molecule type" value="Genomic_DNA"/>
</dbReference>
<dbReference type="SMART" id="SM01007">
    <property type="entry name" value="Aldolase_II"/>
    <property type="match status" value="1"/>
</dbReference>
<proteinExistence type="predicted"/>
<name>B3QSB5_CHLT3</name>
<dbReference type="SUPFAM" id="SSF53639">
    <property type="entry name" value="AraD/HMP-PK domain-like"/>
    <property type="match status" value="1"/>
</dbReference>
<evidence type="ECO:0000313" key="4">
    <source>
        <dbReference type="EMBL" id="ACF12506.1"/>
    </source>
</evidence>
<keyword evidence="1" id="KW-0479">Metal-binding</keyword>
<dbReference type="HOGENOM" id="CLU_006033_3_1_10"/>
<dbReference type="OrthoDB" id="9794581at2"/>
<dbReference type="GO" id="GO:0019323">
    <property type="term" value="P:pentose catabolic process"/>
    <property type="evidence" value="ECO:0007669"/>
    <property type="project" value="TreeGrafter"/>
</dbReference>
<gene>
    <name evidence="4" type="ordered locus">Ctha_0034</name>
</gene>
<evidence type="ECO:0000256" key="1">
    <source>
        <dbReference type="ARBA" id="ARBA00022723"/>
    </source>
</evidence>
<organism evidence="4 5">
    <name type="scientific">Chloroherpeton thalassium (strain ATCC 35110 / GB-78)</name>
    <dbReference type="NCBI Taxonomy" id="517418"/>
    <lineage>
        <taxon>Bacteria</taxon>
        <taxon>Pseudomonadati</taxon>
        <taxon>Chlorobiota</taxon>
        <taxon>Chlorobiia</taxon>
        <taxon>Chlorobiales</taxon>
        <taxon>Chloroherpetonaceae</taxon>
        <taxon>Chloroherpeton</taxon>
    </lineage>
</organism>
<dbReference type="GO" id="GO:0046872">
    <property type="term" value="F:metal ion binding"/>
    <property type="evidence" value="ECO:0007669"/>
    <property type="project" value="UniProtKB-KW"/>
</dbReference>
<sequence length="261" mass="28705">MNIALQEEVVRFTRKVAEHGFVASFDGNLSLRSSEGIYITATRTLKSDATTSDICLIDLDGNLLEGERKPSSETLMHLLIYRERPDVMGVVHTHAPYATAFASARQPLDAAVFPEVILDIGPVPLAEYATPSTEDVPNSLKPAIAWANGILLANHGLVCMGGSLAEAFFRTEKLEHAAKTLIAAQTLGGAVPLKRCEVDYLYETHQTFKRRGVLMDCESLDHPSCRTSDDREKLVCHPSDKNCREEFISKTAHAVLKRLKG</sequence>
<dbReference type="InterPro" id="IPR050197">
    <property type="entry name" value="Aldolase_class_II_sugar_metab"/>
</dbReference>
<dbReference type="GO" id="GO:0016832">
    <property type="term" value="F:aldehyde-lyase activity"/>
    <property type="evidence" value="ECO:0007669"/>
    <property type="project" value="TreeGrafter"/>
</dbReference>
<reference evidence="4 5" key="1">
    <citation type="submission" date="2008-06" db="EMBL/GenBank/DDBJ databases">
        <title>Complete sequence of Chloroherpeton thalassium ATCC 35110.</title>
        <authorList>
            <consortium name="US DOE Joint Genome Institute"/>
            <person name="Lucas S."/>
            <person name="Copeland A."/>
            <person name="Lapidus A."/>
            <person name="Glavina del Rio T."/>
            <person name="Dalin E."/>
            <person name="Tice H."/>
            <person name="Bruce D."/>
            <person name="Goodwin L."/>
            <person name="Pitluck S."/>
            <person name="Schmutz J."/>
            <person name="Larimer F."/>
            <person name="Land M."/>
            <person name="Hauser L."/>
            <person name="Kyrpides N."/>
            <person name="Mikhailova N."/>
            <person name="Liu Z."/>
            <person name="Li T."/>
            <person name="Zhao F."/>
            <person name="Overmann J."/>
            <person name="Bryant D.A."/>
            <person name="Richardson P."/>
        </authorList>
    </citation>
    <scope>NUCLEOTIDE SEQUENCE [LARGE SCALE GENOMIC DNA]</scope>
    <source>
        <strain evidence="5">ATCC 35110 / GB-78</strain>
    </source>
</reference>
<evidence type="ECO:0000256" key="2">
    <source>
        <dbReference type="ARBA" id="ARBA00023239"/>
    </source>
</evidence>
<dbReference type="PANTHER" id="PTHR22789:SF0">
    <property type="entry name" value="3-OXO-TETRONATE 4-PHOSPHATE DECARBOXYLASE-RELATED"/>
    <property type="match status" value="1"/>
</dbReference>
<evidence type="ECO:0000313" key="5">
    <source>
        <dbReference type="Proteomes" id="UP000001208"/>
    </source>
</evidence>